<dbReference type="Proteomes" id="UP000812270">
    <property type="component" value="Unassembled WGS sequence"/>
</dbReference>
<comment type="caution">
    <text evidence="1">The sequence shown here is derived from an EMBL/GenBank/DDBJ whole genome shotgun (WGS) entry which is preliminary data.</text>
</comment>
<evidence type="ECO:0000313" key="1">
    <source>
        <dbReference type="EMBL" id="MBV4356288.1"/>
    </source>
</evidence>
<name>A0A9E2S4B8_9BACT</name>
<gene>
    <name evidence="1" type="ORF">KTO63_03945</name>
</gene>
<sequence>MSKQINLLRIKAIHEALGSLKNNVVFVGGATVALYADRQAEEARFTEDIDVLIEIWAYKDYSDIETHLLKLGFTHDKESGIICRYKFKE</sequence>
<dbReference type="RefSeq" id="WP_217789846.1">
    <property type="nucleotide sequence ID" value="NZ_JAHSPG010000002.1"/>
</dbReference>
<accession>A0A9E2S4B8</accession>
<organism evidence="1 2">
    <name type="scientific">Pinibacter aurantiacus</name>
    <dbReference type="NCBI Taxonomy" id="2851599"/>
    <lineage>
        <taxon>Bacteria</taxon>
        <taxon>Pseudomonadati</taxon>
        <taxon>Bacteroidota</taxon>
        <taxon>Chitinophagia</taxon>
        <taxon>Chitinophagales</taxon>
        <taxon>Chitinophagaceae</taxon>
        <taxon>Pinibacter</taxon>
    </lineage>
</organism>
<dbReference type="AlphaFoldDB" id="A0A9E2S4B8"/>
<reference evidence="1" key="1">
    <citation type="submission" date="2021-06" db="EMBL/GenBank/DDBJ databases">
        <authorList>
            <person name="Huq M.A."/>
        </authorList>
    </citation>
    <scope>NUCLEOTIDE SEQUENCE</scope>
    <source>
        <strain evidence="1">MAH-26</strain>
    </source>
</reference>
<protein>
    <submittedName>
        <fullName evidence="1">Uncharacterized protein</fullName>
    </submittedName>
</protein>
<proteinExistence type="predicted"/>
<keyword evidence="2" id="KW-1185">Reference proteome</keyword>
<dbReference type="EMBL" id="JAHSPG010000002">
    <property type="protein sequence ID" value="MBV4356288.1"/>
    <property type="molecule type" value="Genomic_DNA"/>
</dbReference>
<evidence type="ECO:0000313" key="2">
    <source>
        <dbReference type="Proteomes" id="UP000812270"/>
    </source>
</evidence>